<evidence type="ECO:0000256" key="7">
    <source>
        <dbReference type="ARBA" id="ARBA00029447"/>
    </source>
</evidence>
<evidence type="ECO:0000256" key="1">
    <source>
        <dbReference type="ARBA" id="ARBA00004651"/>
    </source>
</evidence>
<dbReference type="RefSeq" id="WP_231418610.1">
    <property type="nucleotide sequence ID" value="NZ_CP126446.1"/>
</dbReference>
<dbReference type="SUPFAM" id="SSF58104">
    <property type="entry name" value="Methyl-accepting chemotaxis protein (MCP) signaling domain"/>
    <property type="match status" value="1"/>
</dbReference>
<reference evidence="12 13" key="1">
    <citation type="submission" date="2023-05" db="EMBL/GenBank/DDBJ databases">
        <title>Comparative genomics reveals the evidence of polycyclic aromatic hydrocarbons degradation in moderately halophilic genus Pontibacillus.</title>
        <authorList>
            <person name="Yang H."/>
            <person name="Qian Z."/>
        </authorList>
    </citation>
    <scope>NUCLEOTIDE SEQUENCE [LARGE SCALE GENOMIC DNA]</scope>
    <source>
        <strain evidence="13">HN14</strain>
    </source>
</reference>
<dbReference type="SMART" id="SM00283">
    <property type="entry name" value="MA"/>
    <property type="match status" value="1"/>
</dbReference>
<gene>
    <name evidence="12" type="ORF">QNI29_04085</name>
</gene>
<sequence length="577" mass="62103">MRKSIRAKLVGVTLLLLCIPSLIIGIVGYVDSKESMNELGKTTLKNGVEMAIQTMNALQEGVESGDLSESAAKEKMKELLIGEKQKDGARAIESPVDLGENGYFMVYSPEGDEIAHPSLEGENVWDAEDEDGNLLVQEQIDVAQNGGGFTTYSWEFPNSDKVGDKITYNQLEPDWGWVVAASTYEKDFNEASDQLLYILLVTLGISLLIGGVIIVLLSAHLAKPLKQLTSQVEEVAKGNLAGETIVFNRKDEIGQLGNGINQMVDNLRSLIGAVHQSAATINATSQNLSAVSEETNASGEEISKAVSEISGGAGQQASDLESTLHMTNQLMEQIQTVYNQSAFILESSNGAQEANGKGVKSVEVLQEKSKQTNELISGVQVVMGDLTNHVKEIESVLGSISAISEQTNLLALNASIEAARAGEHGKGFAVVAEEVRKLAEQSSEATQEVRATISMIVQQTQQANESMDQATQVVEDQNMAVTNTNDAFYYIQESVESITKSIHGVSKDMDELIQSKDTLYNAVESVTAITEETAASTEQVNSSVDEQQKAIGMVASSATELSEATQALQEEVDQFHL</sequence>
<evidence type="ECO:0000313" key="13">
    <source>
        <dbReference type="Proteomes" id="UP001236652"/>
    </source>
</evidence>
<evidence type="ECO:0000256" key="6">
    <source>
        <dbReference type="ARBA" id="ARBA00023224"/>
    </source>
</evidence>
<keyword evidence="3 9" id="KW-0812">Transmembrane</keyword>
<protein>
    <submittedName>
        <fullName evidence="12">Methyl-accepting chemotaxis protein</fullName>
    </submittedName>
</protein>
<dbReference type="CDD" id="cd06225">
    <property type="entry name" value="HAMP"/>
    <property type="match status" value="1"/>
</dbReference>
<dbReference type="Pfam" id="PF00672">
    <property type="entry name" value="HAMP"/>
    <property type="match status" value="1"/>
</dbReference>
<evidence type="ECO:0000256" key="8">
    <source>
        <dbReference type="PROSITE-ProRule" id="PRU00284"/>
    </source>
</evidence>
<dbReference type="PROSITE" id="PS50111">
    <property type="entry name" value="CHEMOTAXIS_TRANSDUC_2"/>
    <property type="match status" value="1"/>
</dbReference>
<evidence type="ECO:0000256" key="9">
    <source>
        <dbReference type="SAM" id="Phobius"/>
    </source>
</evidence>
<organism evidence="12 13">
    <name type="scientific">Pontibacillus chungwhensis</name>
    <dbReference type="NCBI Taxonomy" id="265426"/>
    <lineage>
        <taxon>Bacteria</taxon>
        <taxon>Bacillati</taxon>
        <taxon>Bacillota</taxon>
        <taxon>Bacilli</taxon>
        <taxon>Bacillales</taxon>
        <taxon>Bacillaceae</taxon>
        <taxon>Pontibacillus</taxon>
    </lineage>
</organism>
<feature type="domain" description="HAMP" evidence="11">
    <location>
        <begin position="219"/>
        <end position="272"/>
    </location>
</feature>
<dbReference type="EMBL" id="CP126446">
    <property type="protein sequence ID" value="WIF98843.1"/>
    <property type="molecule type" value="Genomic_DNA"/>
</dbReference>
<dbReference type="PANTHER" id="PTHR32089:SF114">
    <property type="entry name" value="METHYL-ACCEPTING CHEMOTAXIS PROTEIN MCPB"/>
    <property type="match status" value="1"/>
</dbReference>
<name>A0ABY8V014_9BACI</name>
<keyword evidence="13" id="KW-1185">Reference proteome</keyword>
<comment type="subcellular location">
    <subcellularLocation>
        <location evidence="1">Cell membrane</location>
        <topology evidence="1">Multi-pass membrane protein</topology>
    </subcellularLocation>
</comment>
<feature type="domain" description="Methyl-accepting transducer" evidence="10">
    <location>
        <begin position="291"/>
        <end position="548"/>
    </location>
</feature>
<dbReference type="Gene3D" id="1.10.287.950">
    <property type="entry name" value="Methyl-accepting chemotaxis protein"/>
    <property type="match status" value="1"/>
</dbReference>
<comment type="similarity">
    <text evidence="7">Belongs to the methyl-accepting chemotaxis (MCP) protein family.</text>
</comment>
<keyword evidence="5 9" id="KW-0472">Membrane</keyword>
<dbReference type="Gene3D" id="3.30.450.20">
    <property type="entry name" value="PAS domain"/>
    <property type="match status" value="1"/>
</dbReference>
<accession>A0ABY8V014</accession>
<evidence type="ECO:0000256" key="3">
    <source>
        <dbReference type="ARBA" id="ARBA00022692"/>
    </source>
</evidence>
<proteinExistence type="inferred from homology"/>
<evidence type="ECO:0000313" key="12">
    <source>
        <dbReference type="EMBL" id="WIF98843.1"/>
    </source>
</evidence>
<evidence type="ECO:0000256" key="4">
    <source>
        <dbReference type="ARBA" id="ARBA00022989"/>
    </source>
</evidence>
<dbReference type="Gene3D" id="6.10.340.10">
    <property type="match status" value="1"/>
</dbReference>
<dbReference type="Pfam" id="PF00015">
    <property type="entry name" value="MCPsignal"/>
    <property type="match status" value="1"/>
</dbReference>
<dbReference type="InterPro" id="IPR003660">
    <property type="entry name" value="HAMP_dom"/>
</dbReference>
<dbReference type="InterPro" id="IPR004089">
    <property type="entry name" value="MCPsignal_dom"/>
</dbReference>
<dbReference type="SMART" id="SM01049">
    <property type="entry name" value="Cache_2"/>
    <property type="match status" value="1"/>
</dbReference>
<dbReference type="SMART" id="SM00304">
    <property type="entry name" value="HAMP"/>
    <property type="match status" value="1"/>
</dbReference>
<evidence type="ECO:0000259" key="11">
    <source>
        <dbReference type="PROSITE" id="PS50885"/>
    </source>
</evidence>
<feature type="transmembrane region" description="Helical" evidence="9">
    <location>
        <begin position="195"/>
        <end position="217"/>
    </location>
</feature>
<evidence type="ECO:0000256" key="5">
    <source>
        <dbReference type="ARBA" id="ARBA00023136"/>
    </source>
</evidence>
<dbReference type="Proteomes" id="UP001236652">
    <property type="component" value="Chromosome"/>
</dbReference>
<evidence type="ECO:0000256" key="2">
    <source>
        <dbReference type="ARBA" id="ARBA00022475"/>
    </source>
</evidence>
<evidence type="ECO:0000259" key="10">
    <source>
        <dbReference type="PROSITE" id="PS50111"/>
    </source>
</evidence>
<dbReference type="PROSITE" id="PS50885">
    <property type="entry name" value="HAMP"/>
    <property type="match status" value="1"/>
</dbReference>
<dbReference type="PANTHER" id="PTHR32089">
    <property type="entry name" value="METHYL-ACCEPTING CHEMOTAXIS PROTEIN MCPB"/>
    <property type="match status" value="1"/>
</dbReference>
<keyword evidence="6 8" id="KW-0807">Transducer</keyword>
<keyword evidence="2" id="KW-1003">Cell membrane</keyword>
<dbReference type="Pfam" id="PF17200">
    <property type="entry name" value="sCache_2"/>
    <property type="match status" value="1"/>
</dbReference>
<keyword evidence="4 9" id="KW-1133">Transmembrane helix</keyword>
<dbReference type="InterPro" id="IPR033480">
    <property type="entry name" value="sCache_2"/>
</dbReference>